<dbReference type="Proteomes" id="UP000292082">
    <property type="component" value="Unassembled WGS sequence"/>
</dbReference>
<reference evidence="2 3" key="1">
    <citation type="submission" date="2019-01" db="EMBL/GenBank/DDBJ databases">
        <title>Draft genome sequences of three monokaryotic isolates of the white-rot basidiomycete fungus Dichomitus squalens.</title>
        <authorList>
            <consortium name="DOE Joint Genome Institute"/>
            <person name="Lopez S.C."/>
            <person name="Andreopoulos B."/>
            <person name="Pangilinan J."/>
            <person name="Lipzen A."/>
            <person name="Riley R."/>
            <person name="Ahrendt S."/>
            <person name="Ng V."/>
            <person name="Barry K."/>
            <person name="Daum C."/>
            <person name="Grigoriev I.V."/>
            <person name="Hilden K.S."/>
            <person name="Makela M.R."/>
            <person name="de Vries R.P."/>
        </authorList>
    </citation>
    <scope>NUCLEOTIDE SEQUENCE [LARGE SCALE GENOMIC DNA]</scope>
    <source>
        <strain evidence="2 3">CBS 464.89</strain>
    </source>
</reference>
<gene>
    <name evidence="2" type="ORF">BD310DRAFT_982565</name>
</gene>
<evidence type="ECO:0000313" key="2">
    <source>
        <dbReference type="EMBL" id="TBU51477.1"/>
    </source>
</evidence>
<sequence length="95" mass="10371">MSSASSSSSSEQPPPTAPTVSNKSDVPPAKGSVAWKKWPSALWALIAVLPAYQALLRSGDYAGKRAWMSKTIPEMMERDFPESMIQQFGTDKLRV</sequence>
<keyword evidence="3" id="KW-1185">Reference proteome</keyword>
<organism evidence="2 3">
    <name type="scientific">Dichomitus squalens</name>
    <dbReference type="NCBI Taxonomy" id="114155"/>
    <lineage>
        <taxon>Eukaryota</taxon>
        <taxon>Fungi</taxon>
        <taxon>Dikarya</taxon>
        <taxon>Basidiomycota</taxon>
        <taxon>Agaricomycotina</taxon>
        <taxon>Agaricomycetes</taxon>
        <taxon>Polyporales</taxon>
        <taxon>Polyporaceae</taxon>
        <taxon>Dichomitus</taxon>
    </lineage>
</organism>
<proteinExistence type="predicted"/>
<accession>A0A4Q9PE07</accession>
<protein>
    <submittedName>
        <fullName evidence="2">Uncharacterized protein</fullName>
    </submittedName>
</protein>
<feature type="region of interest" description="Disordered" evidence="1">
    <location>
        <begin position="1"/>
        <end position="32"/>
    </location>
</feature>
<name>A0A4Q9PE07_9APHY</name>
<feature type="compositionally biased region" description="Low complexity" evidence="1">
    <location>
        <begin position="1"/>
        <end position="10"/>
    </location>
</feature>
<dbReference type="EMBL" id="ML145317">
    <property type="protein sequence ID" value="TBU51477.1"/>
    <property type="molecule type" value="Genomic_DNA"/>
</dbReference>
<evidence type="ECO:0000313" key="3">
    <source>
        <dbReference type="Proteomes" id="UP000292082"/>
    </source>
</evidence>
<evidence type="ECO:0000256" key="1">
    <source>
        <dbReference type="SAM" id="MobiDB-lite"/>
    </source>
</evidence>
<dbReference type="AlphaFoldDB" id="A0A4Q9PE07"/>
<feature type="non-terminal residue" evidence="2">
    <location>
        <position position="95"/>
    </location>
</feature>